<feature type="region of interest" description="Disordered" evidence="1">
    <location>
        <begin position="236"/>
        <end position="255"/>
    </location>
</feature>
<accession>A0ABQ5F7F8</accession>
<gene>
    <name evidence="2" type="ORF">Tco_1002859</name>
</gene>
<evidence type="ECO:0000313" key="2">
    <source>
        <dbReference type="EMBL" id="GJT59326.1"/>
    </source>
</evidence>
<dbReference type="EMBL" id="BQNB010017099">
    <property type="protein sequence ID" value="GJT59326.1"/>
    <property type="molecule type" value="Genomic_DNA"/>
</dbReference>
<evidence type="ECO:0000256" key="1">
    <source>
        <dbReference type="SAM" id="MobiDB-lite"/>
    </source>
</evidence>
<organism evidence="2 3">
    <name type="scientific">Tanacetum coccineum</name>
    <dbReference type="NCBI Taxonomy" id="301880"/>
    <lineage>
        <taxon>Eukaryota</taxon>
        <taxon>Viridiplantae</taxon>
        <taxon>Streptophyta</taxon>
        <taxon>Embryophyta</taxon>
        <taxon>Tracheophyta</taxon>
        <taxon>Spermatophyta</taxon>
        <taxon>Magnoliopsida</taxon>
        <taxon>eudicotyledons</taxon>
        <taxon>Gunneridae</taxon>
        <taxon>Pentapetalae</taxon>
        <taxon>asterids</taxon>
        <taxon>campanulids</taxon>
        <taxon>Asterales</taxon>
        <taxon>Asteraceae</taxon>
        <taxon>Asteroideae</taxon>
        <taxon>Anthemideae</taxon>
        <taxon>Anthemidinae</taxon>
        <taxon>Tanacetum</taxon>
    </lineage>
</organism>
<feature type="compositionally biased region" description="Polar residues" evidence="1">
    <location>
        <begin position="218"/>
        <end position="229"/>
    </location>
</feature>
<sequence>MHNSIMVAGSRDRPPMLATGRYAQWKSHFLRYIDTRQNDDSPTVPERTAVETLSNMSPENKAHYQSENEAIHLLLTGIGDEIYLIDVKTNLFWEFGKFTSHDGESMESYYSRFYKMMNKMVRNNLAVATMQVNVQFLQQLQPEWSRFVTIVKQNHDLDTVTYHKLFDILKQYQKEVNEICAERIAKNANPLALVVTAQQYPDPCYQAPKSHKSYAPPSKQSSSTISHASTKYKGKEIAKLITPPSESAFEEDSDP</sequence>
<evidence type="ECO:0008006" key="4">
    <source>
        <dbReference type="Google" id="ProtNLM"/>
    </source>
</evidence>
<feature type="region of interest" description="Disordered" evidence="1">
    <location>
        <begin position="207"/>
        <end position="231"/>
    </location>
</feature>
<keyword evidence="3" id="KW-1185">Reference proteome</keyword>
<comment type="caution">
    <text evidence="2">The sequence shown here is derived from an EMBL/GenBank/DDBJ whole genome shotgun (WGS) entry which is preliminary data.</text>
</comment>
<protein>
    <recommendedName>
        <fullName evidence="4">Gag-Pol polyprotein</fullName>
    </recommendedName>
</protein>
<evidence type="ECO:0000313" key="3">
    <source>
        <dbReference type="Proteomes" id="UP001151760"/>
    </source>
</evidence>
<reference evidence="2" key="1">
    <citation type="journal article" date="2022" name="Int. J. Mol. Sci.">
        <title>Draft Genome of Tanacetum Coccineum: Genomic Comparison of Closely Related Tanacetum-Family Plants.</title>
        <authorList>
            <person name="Yamashiro T."/>
            <person name="Shiraishi A."/>
            <person name="Nakayama K."/>
            <person name="Satake H."/>
        </authorList>
    </citation>
    <scope>NUCLEOTIDE SEQUENCE</scope>
</reference>
<proteinExistence type="predicted"/>
<reference evidence="2" key="2">
    <citation type="submission" date="2022-01" db="EMBL/GenBank/DDBJ databases">
        <authorList>
            <person name="Yamashiro T."/>
            <person name="Shiraishi A."/>
            <person name="Satake H."/>
            <person name="Nakayama K."/>
        </authorList>
    </citation>
    <scope>NUCLEOTIDE SEQUENCE</scope>
</reference>
<name>A0ABQ5F7F8_9ASTR</name>
<dbReference type="Proteomes" id="UP001151760">
    <property type="component" value="Unassembled WGS sequence"/>
</dbReference>